<proteinExistence type="predicted"/>
<dbReference type="EMBL" id="CACRXK020001649">
    <property type="protein sequence ID" value="CAB3990381.1"/>
    <property type="molecule type" value="Genomic_DNA"/>
</dbReference>
<dbReference type="Proteomes" id="UP001152795">
    <property type="component" value="Unassembled WGS sequence"/>
</dbReference>
<protein>
    <submittedName>
        <fullName evidence="1">Uncharacterized protein</fullName>
    </submittedName>
</protein>
<dbReference type="Gene3D" id="2.120.10.30">
    <property type="entry name" value="TolB, C-terminal domain"/>
    <property type="match status" value="1"/>
</dbReference>
<accession>A0A6S7H1Q8</accession>
<sequence length="261" mass="28312">MLIVTDSNSHGIYQVDIANNGACLQGRVNLLLRLPVNSQPFGLAFDGNVYIGDSGNDGGITKFNLATSQAVMIVKNGTPNCQIVHGLDYTSDGKIIFADRGSRVVRELLQTPSDCLHSAIKILAGSGKDSSNDGSSHCASFSQQTALCTEGKTIYVNDTAVGAIRMITPTNSLCKFLEMFDVLYKIFGVHLKGMKAEEHTLDEALASLNGIISTCNQWINEVQNVIGKKVATHGPQGTVSWKSRRRTNILKKVSVISWKFY</sequence>
<organism evidence="1 2">
    <name type="scientific">Paramuricea clavata</name>
    <name type="common">Red gorgonian</name>
    <name type="synonym">Violescent sea-whip</name>
    <dbReference type="NCBI Taxonomy" id="317549"/>
    <lineage>
        <taxon>Eukaryota</taxon>
        <taxon>Metazoa</taxon>
        <taxon>Cnidaria</taxon>
        <taxon>Anthozoa</taxon>
        <taxon>Octocorallia</taxon>
        <taxon>Malacalcyonacea</taxon>
        <taxon>Plexauridae</taxon>
        <taxon>Paramuricea</taxon>
    </lineage>
</organism>
<dbReference type="AlphaFoldDB" id="A0A6S7H1Q8"/>
<dbReference type="SUPFAM" id="SSF101898">
    <property type="entry name" value="NHL repeat"/>
    <property type="match status" value="1"/>
</dbReference>
<name>A0A6S7H1Q8_PARCT</name>
<reference evidence="1" key="1">
    <citation type="submission" date="2020-04" db="EMBL/GenBank/DDBJ databases">
        <authorList>
            <person name="Alioto T."/>
            <person name="Alioto T."/>
            <person name="Gomez Garrido J."/>
        </authorList>
    </citation>
    <scope>NUCLEOTIDE SEQUENCE</scope>
    <source>
        <strain evidence="1">A484AB</strain>
    </source>
</reference>
<evidence type="ECO:0000313" key="1">
    <source>
        <dbReference type="EMBL" id="CAB3990381.1"/>
    </source>
</evidence>
<dbReference type="InterPro" id="IPR011042">
    <property type="entry name" value="6-blade_b-propeller_TolB-like"/>
</dbReference>
<keyword evidence="2" id="KW-1185">Reference proteome</keyword>
<evidence type="ECO:0000313" key="2">
    <source>
        <dbReference type="Proteomes" id="UP001152795"/>
    </source>
</evidence>
<dbReference type="OrthoDB" id="5952660at2759"/>
<comment type="caution">
    <text evidence="1">The sequence shown here is derived from an EMBL/GenBank/DDBJ whole genome shotgun (WGS) entry which is preliminary data.</text>
</comment>
<gene>
    <name evidence="1" type="ORF">PACLA_8A028459</name>
</gene>